<dbReference type="CDD" id="cd00159">
    <property type="entry name" value="RhoGAP"/>
    <property type="match status" value="1"/>
</dbReference>
<name>A0A6B2LM90_9EUKA</name>
<evidence type="ECO:0000313" key="3">
    <source>
        <dbReference type="EMBL" id="NDV37960.1"/>
    </source>
</evidence>
<dbReference type="InterPro" id="IPR051025">
    <property type="entry name" value="RhoGAP"/>
</dbReference>
<dbReference type="GO" id="GO:0007165">
    <property type="term" value="P:signal transduction"/>
    <property type="evidence" value="ECO:0007669"/>
    <property type="project" value="InterPro"/>
</dbReference>
<dbReference type="InterPro" id="IPR000198">
    <property type="entry name" value="RhoGAP_dom"/>
</dbReference>
<evidence type="ECO:0000259" key="2">
    <source>
        <dbReference type="PROSITE" id="PS50238"/>
    </source>
</evidence>
<evidence type="ECO:0000256" key="1">
    <source>
        <dbReference type="ARBA" id="ARBA00022468"/>
    </source>
</evidence>
<dbReference type="AlphaFoldDB" id="A0A6B2LM90"/>
<dbReference type="PANTHER" id="PTHR15228:SF25">
    <property type="entry name" value="F-BAR DOMAIN-CONTAINING PROTEIN"/>
    <property type="match status" value="1"/>
</dbReference>
<organism evidence="3">
    <name type="scientific">Arcella intermedia</name>
    <dbReference type="NCBI Taxonomy" id="1963864"/>
    <lineage>
        <taxon>Eukaryota</taxon>
        <taxon>Amoebozoa</taxon>
        <taxon>Tubulinea</taxon>
        <taxon>Elardia</taxon>
        <taxon>Arcellinida</taxon>
        <taxon>Sphaerothecina</taxon>
        <taxon>Arcellidae</taxon>
        <taxon>Arcella</taxon>
    </lineage>
</organism>
<dbReference type="InterPro" id="IPR008936">
    <property type="entry name" value="Rho_GTPase_activation_prot"/>
</dbReference>
<proteinExistence type="predicted"/>
<feature type="domain" description="Rho-GAP" evidence="2">
    <location>
        <begin position="1"/>
        <end position="164"/>
    </location>
</feature>
<keyword evidence="1" id="KW-0343">GTPase activation</keyword>
<dbReference type="Pfam" id="PF00620">
    <property type="entry name" value="RhoGAP"/>
    <property type="match status" value="1"/>
</dbReference>
<dbReference type="SMART" id="SM00324">
    <property type="entry name" value="RhoGAP"/>
    <property type="match status" value="1"/>
</dbReference>
<protein>
    <recommendedName>
        <fullName evidence="2">Rho-GAP domain-containing protein</fullName>
    </recommendedName>
</protein>
<dbReference type="PANTHER" id="PTHR15228">
    <property type="entry name" value="SPERMATHECAL PHYSIOLOGY VARIANT"/>
    <property type="match status" value="1"/>
</dbReference>
<accession>A0A6B2LM90</accession>
<dbReference type="Gene3D" id="1.10.555.10">
    <property type="entry name" value="Rho GTPase activation protein"/>
    <property type="match status" value="1"/>
</dbReference>
<sequence>MEGLFRISGSQVVLNRLYPTFAHPEQVNLDNENCHDVASTFKHWLKHLNPPLIPFEYFEGTMQMLKDYEETKEVSLLKDFVLKLPKDHFVAFHKILRLLKVLSENSTLNKMTSTNLALIFGPSLLQIPPEKKLECDNKEFFSMEVQTQSSLLVVGLLDSFDTLFS</sequence>
<dbReference type="SUPFAM" id="SSF48350">
    <property type="entry name" value="GTPase activation domain, GAP"/>
    <property type="match status" value="1"/>
</dbReference>
<dbReference type="GO" id="GO:0005096">
    <property type="term" value="F:GTPase activator activity"/>
    <property type="evidence" value="ECO:0007669"/>
    <property type="project" value="UniProtKB-KW"/>
</dbReference>
<dbReference type="EMBL" id="GIBP01008991">
    <property type="protein sequence ID" value="NDV37960.1"/>
    <property type="molecule type" value="Transcribed_RNA"/>
</dbReference>
<dbReference type="PROSITE" id="PS50238">
    <property type="entry name" value="RHOGAP"/>
    <property type="match status" value="1"/>
</dbReference>
<reference evidence="3" key="1">
    <citation type="journal article" date="2020" name="J. Eukaryot. Microbiol.">
        <title>De novo Sequencing, Assembly and Annotation of the Transcriptome for the Free-Living Testate Amoeba Arcella intermedia.</title>
        <authorList>
            <person name="Ribeiro G.M."/>
            <person name="Porfirio-Sousa A.L."/>
            <person name="Maurer-Alcala X.X."/>
            <person name="Katz L.A."/>
            <person name="Lahr D.J.G."/>
        </authorList>
    </citation>
    <scope>NUCLEOTIDE SEQUENCE</scope>
</reference>